<dbReference type="PANTHER" id="PTHR30250">
    <property type="entry name" value="PST FAMILY PREDICTED COLANIC ACID TRANSPORTER"/>
    <property type="match status" value="1"/>
</dbReference>
<evidence type="ECO:0000256" key="2">
    <source>
        <dbReference type="ARBA" id="ARBA00022475"/>
    </source>
</evidence>
<feature type="transmembrane region" description="Helical" evidence="6">
    <location>
        <begin position="98"/>
        <end position="120"/>
    </location>
</feature>
<comment type="subcellular location">
    <subcellularLocation>
        <location evidence="1">Cell membrane</location>
        <topology evidence="1">Multi-pass membrane protein</topology>
    </subcellularLocation>
</comment>
<feature type="transmembrane region" description="Helical" evidence="6">
    <location>
        <begin position="310"/>
        <end position="331"/>
    </location>
</feature>
<dbReference type="PANTHER" id="PTHR30250:SF27">
    <property type="entry name" value="POLYSACCHARIDE BIOSYNTHESIS PROTEIN"/>
    <property type="match status" value="1"/>
</dbReference>
<feature type="transmembrane region" description="Helical" evidence="6">
    <location>
        <begin position="234"/>
        <end position="261"/>
    </location>
</feature>
<organism evidence="7 8">
    <name type="scientific">Marinobacter salarius</name>
    <dbReference type="NCBI Taxonomy" id="1420917"/>
    <lineage>
        <taxon>Bacteria</taxon>
        <taxon>Pseudomonadati</taxon>
        <taxon>Pseudomonadota</taxon>
        <taxon>Gammaproteobacteria</taxon>
        <taxon>Pseudomonadales</taxon>
        <taxon>Marinobacteraceae</taxon>
        <taxon>Marinobacter</taxon>
    </lineage>
</organism>
<proteinExistence type="predicted"/>
<keyword evidence="4 6" id="KW-1133">Transmembrane helix</keyword>
<dbReference type="EMBL" id="CP020931">
    <property type="protein sequence ID" value="ARM83536.1"/>
    <property type="molecule type" value="Genomic_DNA"/>
</dbReference>
<sequence length="444" mass="47524">MNRVFSLLRGSGLRAELLKGAGGSASLKAINIVLTLGSGVLLARALGPENYGVYAFVLSLITLLGLPAKAGLPTLLVRETAKNQLNKNWGLIRGLLRFGNTFVFGYSVAIAMVVGLVVWLKWGGVENTQVHTFLWALLLLPLFSFEGLRAGALRGLRWVISAQLPEQIVRPLVMIAFLGVALLLGKEVTSITAIQLNALATLLTFAVGAYLLLKALPDNVKQAKPEYMVRSWVTSLLPLSLFSGLSVLDSQISIVILGFWGSTEEAGLFRVAATGATFVSFGLTAVNMALAPQIARLYNAGEAEKLQRMITLSTWAVTAVSVPVVFVYFFWGKELVSFVFGEAYASASAALIILSIGQFVNSSSGSVALILNMTGNDRKTLPAVCIALIINIAISLALVPAYGFIGVAIGYSVSLVVWNLMMVWMVRRHTGINAWIGGGYAAKR</sequence>
<dbReference type="GO" id="GO:0005886">
    <property type="term" value="C:plasma membrane"/>
    <property type="evidence" value="ECO:0007669"/>
    <property type="project" value="UniProtKB-SubCell"/>
</dbReference>
<dbReference type="InterPro" id="IPR050833">
    <property type="entry name" value="Poly_Biosynth_Transport"/>
</dbReference>
<feature type="transmembrane region" description="Helical" evidence="6">
    <location>
        <begin position="168"/>
        <end position="185"/>
    </location>
</feature>
<evidence type="ECO:0000256" key="4">
    <source>
        <dbReference type="ARBA" id="ARBA00022989"/>
    </source>
</evidence>
<dbReference type="AlphaFoldDB" id="A0A1W6K7W7"/>
<evidence type="ECO:0000313" key="8">
    <source>
        <dbReference type="Proteomes" id="UP000193100"/>
    </source>
</evidence>
<evidence type="ECO:0000256" key="6">
    <source>
        <dbReference type="SAM" id="Phobius"/>
    </source>
</evidence>
<feature type="transmembrane region" description="Helical" evidence="6">
    <location>
        <begin position="343"/>
        <end position="360"/>
    </location>
</feature>
<protein>
    <submittedName>
        <fullName evidence="7">Polysaccharide biosynthesis protein</fullName>
    </submittedName>
</protein>
<evidence type="ECO:0000256" key="1">
    <source>
        <dbReference type="ARBA" id="ARBA00004651"/>
    </source>
</evidence>
<feature type="transmembrane region" description="Helical" evidence="6">
    <location>
        <begin position="29"/>
        <end position="47"/>
    </location>
</feature>
<feature type="transmembrane region" description="Helical" evidence="6">
    <location>
        <begin position="408"/>
        <end position="426"/>
    </location>
</feature>
<accession>A0A1W6K7W7</accession>
<keyword evidence="5 6" id="KW-0472">Membrane</keyword>
<feature type="transmembrane region" description="Helical" evidence="6">
    <location>
        <begin position="191"/>
        <end position="213"/>
    </location>
</feature>
<dbReference type="Proteomes" id="UP000193100">
    <property type="component" value="Chromosome"/>
</dbReference>
<reference evidence="7 8" key="1">
    <citation type="submission" date="2017-04" db="EMBL/GenBank/DDBJ databases">
        <title>Genome Sequence of Marinobacter salarius strain SMR5 Isolated from a culture of the Diatom Skeletonema marinoi.</title>
        <authorList>
            <person name="Topel M."/>
            <person name="Pinder M.I.M."/>
            <person name="Johansson O.N."/>
            <person name="Kourtchenko O."/>
            <person name="Godhe A."/>
            <person name="Clarke A.K."/>
        </authorList>
    </citation>
    <scope>NUCLEOTIDE SEQUENCE [LARGE SCALE GENOMIC DNA]</scope>
    <source>
        <strain evidence="7 8">SMR5</strain>
    </source>
</reference>
<keyword evidence="2" id="KW-1003">Cell membrane</keyword>
<keyword evidence="3 6" id="KW-0812">Transmembrane</keyword>
<dbReference type="InterPro" id="IPR002797">
    <property type="entry name" value="Polysacc_synth"/>
</dbReference>
<evidence type="ECO:0000256" key="3">
    <source>
        <dbReference type="ARBA" id="ARBA00022692"/>
    </source>
</evidence>
<feature type="transmembrane region" description="Helical" evidence="6">
    <location>
        <begin position="53"/>
        <end position="77"/>
    </location>
</feature>
<name>A0A1W6K7W7_9GAMM</name>
<evidence type="ECO:0000313" key="7">
    <source>
        <dbReference type="EMBL" id="ARM83536.1"/>
    </source>
</evidence>
<feature type="transmembrane region" description="Helical" evidence="6">
    <location>
        <begin position="132"/>
        <end position="156"/>
    </location>
</feature>
<evidence type="ECO:0000256" key="5">
    <source>
        <dbReference type="ARBA" id="ARBA00023136"/>
    </source>
</evidence>
<gene>
    <name evidence="7" type="ORF">MARSALSMR5_01444</name>
</gene>
<dbReference type="CDD" id="cd13128">
    <property type="entry name" value="MATE_Wzx_like"/>
    <property type="match status" value="1"/>
</dbReference>
<feature type="transmembrane region" description="Helical" evidence="6">
    <location>
        <begin position="381"/>
        <end position="402"/>
    </location>
</feature>
<dbReference type="Pfam" id="PF01943">
    <property type="entry name" value="Polysacc_synt"/>
    <property type="match status" value="1"/>
</dbReference>
<feature type="transmembrane region" description="Helical" evidence="6">
    <location>
        <begin position="267"/>
        <end position="290"/>
    </location>
</feature>